<accession>A0A5M9K2I8</accession>
<dbReference type="Proteomes" id="UP000322873">
    <property type="component" value="Unassembled WGS sequence"/>
</dbReference>
<dbReference type="AlphaFoldDB" id="A0A5M9K2I8"/>
<protein>
    <submittedName>
        <fullName evidence="1">Uncharacterized protein</fullName>
    </submittedName>
</protein>
<sequence>MTPSGIRLLDIFDQNSSNLHTTSETYILLSDNFTHHTKLFSYIRSELGLTIAAHIIRSNRSNSIPFLS</sequence>
<keyword evidence="2" id="KW-1185">Reference proteome</keyword>
<dbReference type="EMBL" id="VICG01000002">
    <property type="protein sequence ID" value="KAA8575003.1"/>
    <property type="molecule type" value="Genomic_DNA"/>
</dbReference>
<reference evidence="1 2" key="1">
    <citation type="submission" date="2019-06" db="EMBL/GenBank/DDBJ databases">
        <title>Genome Sequence of the Brown Rot Fungal Pathogen Monilinia fructicola.</title>
        <authorList>
            <person name="De Miccolis Angelini R.M."/>
            <person name="Landi L."/>
            <person name="Abate D."/>
            <person name="Pollastro S."/>
            <person name="Romanazzi G."/>
            <person name="Faretra F."/>
        </authorList>
    </citation>
    <scope>NUCLEOTIDE SEQUENCE [LARGE SCALE GENOMIC DNA]</scope>
    <source>
        <strain evidence="1 2">Mfrc123</strain>
    </source>
</reference>
<comment type="caution">
    <text evidence="1">The sequence shown here is derived from an EMBL/GenBank/DDBJ whole genome shotgun (WGS) entry which is preliminary data.</text>
</comment>
<gene>
    <name evidence="1" type="ORF">EYC84_004225</name>
</gene>
<organism evidence="1 2">
    <name type="scientific">Monilinia fructicola</name>
    <name type="common">Brown rot fungus</name>
    <name type="synonym">Ciboria fructicola</name>
    <dbReference type="NCBI Taxonomy" id="38448"/>
    <lineage>
        <taxon>Eukaryota</taxon>
        <taxon>Fungi</taxon>
        <taxon>Dikarya</taxon>
        <taxon>Ascomycota</taxon>
        <taxon>Pezizomycotina</taxon>
        <taxon>Leotiomycetes</taxon>
        <taxon>Helotiales</taxon>
        <taxon>Sclerotiniaceae</taxon>
        <taxon>Monilinia</taxon>
    </lineage>
</organism>
<name>A0A5M9K2I8_MONFR</name>
<proteinExistence type="predicted"/>
<evidence type="ECO:0000313" key="2">
    <source>
        <dbReference type="Proteomes" id="UP000322873"/>
    </source>
</evidence>
<evidence type="ECO:0000313" key="1">
    <source>
        <dbReference type="EMBL" id="KAA8575003.1"/>
    </source>
</evidence>